<organism evidence="8">
    <name type="scientific">Nanobsidianus stetteri</name>
    <dbReference type="NCBI Taxonomy" id="1294122"/>
    <lineage>
        <taxon>Archaea</taxon>
        <taxon>Nanobdellota</taxon>
        <taxon>Candidatus Nanoarchaeia</taxon>
        <taxon>Nanoarchaeales</taxon>
        <taxon>Nanopusillaceae</taxon>
        <taxon>Candidatus Nanobsidianus</taxon>
    </lineage>
</organism>
<dbReference type="Gene3D" id="3.10.50.40">
    <property type="match status" value="1"/>
</dbReference>
<dbReference type="PANTHER" id="PTHR47861:SF2">
    <property type="entry name" value="LONG-TYPE PEPTIDYL-PROLYL CIS-TRANS ISOMERASE"/>
    <property type="match status" value="1"/>
</dbReference>
<reference evidence="8" key="2">
    <citation type="submission" date="2017-05" db="EMBL/GenBank/DDBJ databases">
        <authorList>
            <person name="Song R."/>
            <person name="Chenine A.L."/>
            <person name="Ruprecht R.M."/>
        </authorList>
    </citation>
    <scope>NUCLEOTIDE SEQUENCE</scope>
    <source>
        <strain evidence="8">SCGC AB-777_F03</strain>
        <strain evidence="9">SCGC AB-777_O03</strain>
    </source>
</reference>
<evidence type="ECO:0000259" key="6">
    <source>
        <dbReference type="Pfam" id="PF22199"/>
    </source>
</evidence>
<dbReference type="InterPro" id="IPR046357">
    <property type="entry name" value="PPIase_dom_sf"/>
</dbReference>
<dbReference type="RefSeq" id="WP_228615237.1">
    <property type="nucleotide sequence ID" value="NZ_QEFP02000006.1"/>
</dbReference>
<evidence type="ECO:0000313" key="10">
    <source>
        <dbReference type="Proteomes" id="UP000245908"/>
    </source>
</evidence>
<evidence type="ECO:0000256" key="3">
    <source>
        <dbReference type="ARBA" id="ARBA00013194"/>
    </source>
</evidence>
<keyword evidence="4" id="KW-0697">Rotamase</keyword>
<dbReference type="GO" id="GO:0003755">
    <property type="term" value="F:peptidyl-prolyl cis-trans isomerase activity"/>
    <property type="evidence" value="ECO:0007669"/>
    <property type="project" value="UniProtKB-KW"/>
</dbReference>
<dbReference type="AlphaFoldDB" id="A0A2T9WLQ3"/>
<proteinExistence type="inferred from homology"/>
<evidence type="ECO:0000313" key="9">
    <source>
        <dbReference type="EMBL" id="PVU71402.1"/>
    </source>
</evidence>
<dbReference type="PANTHER" id="PTHR47861">
    <property type="entry name" value="FKBP-TYPE PEPTIDYL-PROLYL CIS-TRANS ISOMERASE SLYD"/>
    <property type="match status" value="1"/>
</dbReference>
<reference evidence="7" key="4">
    <citation type="submission" date="2021-11" db="EMBL/GenBank/DDBJ databases">
        <authorList>
            <person name="Munson-Mcgee J."/>
            <person name="Field E."/>
            <person name="Bateson M."/>
            <person name="Rooney C."/>
            <person name="Stepanauskas R."/>
            <person name="Young M."/>
        </authorList>
    </citation>
    <scope>NUCLEOTIDE SEQUENCE</scope>
    <source>
        <strain evidence="7">SCGC AB-777_F03</strain>
    </source>
</reference>
<evidence type="ECO:0000256" key="1">
    <source>
        <dbReference type="ARBA" id="ARBA00000971"/>
    </source>
</evidence>
<comment type="similarity">
    <text evidence="2">Belongs to the FKBP-type PPIase family.</text>
</comment>
<dbReference type="InterPro" id="IPR054016">
    <property type="entry name" value="FKBP26_IF"/>
</dbReference>
<dbReference type="EMBL" id="QEFP02000006">
    <property type="protein sequence ID" value="MCC5447009.1"/>
    <property type="molecule type" value="Genomic_DNA"/>
</dbReference>
<evidence type="ECO:0000313" key="7">
    <source>
        <dbReference type="EMBL" id="MCC5447009.1"/>
    </source>
</evidence>
<evidence type="ECO:0000256" key="4">
    <source>
        <dbReference type="ARBA" id="ARBA00023110"/>
    </source>
</evidence>
<dbReference type="EMBL" id="QEFP01000003">
    <property type="protein sequence ID" value="PVU68766.1"/>
    <property type="molecule type" value="Genomic_DNA"/>
</dbReference>
<dbReference type="Proteomes" id="UP000245908">
    <property type="component" value="Unassembled WGS sequence"/>
</dbReference>
<dbReference type="SUPFAM" id="SSF54534">
    <property type="entry name" value="FKBP-like"/>
    <property type="match status" value="1"/>
</dbReference>
<evidence type="ECO:0000256" key="5">
    <source>
        <dbReference type="ARBA" id="ARBA00023235"/>
    </source>
</evidence>
<accession>A0A2T9WLQ3</accession>
<gene>
    <name evidence="7" type="ORF">DDW03_001165</name>
    <name evidence="8" type="ORF">DDW03_00940</name>
    <name evidence="9" type="ORF">DDW05_01105</name>
</gene>
<comment type="catalytic activity">
    <reaction evidence="1">
        <text>[protein]-peptidylproline (omega=180) = [protein]-peptidylproline (omega=0)</text>
        <dbReference type="Rhea" id="RHEA:16237"/>
        <dbReference type="Rhea" id="RHEA-COMP:10747"/>
        <dbReference type="Rhea" id="RHEA-COMP:10748"/>
        <dbReference type="ChEBI" id="CHEBI:83833"/>
        <dbReference type="ChEBI" id="CHEBI:83834"/>
        <dbReference type="EC" id="5.2.1.8"/>
    </reaction>
</comment>
<evidence type="ECO:0000256" key="2">
    <source>
        <dbReference type="ARBA" id="ARBA00006577"/>
    </source>
</evidence>
<name>A0A2T9WLQ3_NANST</name>
<reference evidence="7" key="3">
    <citation type="submission" date="2017-05" db="EMBL/GenBank/DDBJ databases">
        <authorList>
            <person name="Munson-Mcgee J.H."/>
        </authorList>
    </citation>
    <scope>NUCLEOTIDE SEQUENCE</scope>
    <source>
        <strain evidence="7">SCGC AB-777_F03</strain>
    </source>
</reference>
<dbReference type="EC" id="5.2.1.8" evidence="3"/>
<comment type="caution">
    <text evidence="8">The sequence shown here is derived from an EMBL/GenBank/DDBJ whole genome shotgun (WGS) entry which is preliminary data.</text>
</comment>
<protein>
    <recommendedName>
        <fullName evidence="3">peptidylprolyl isomerase</fullName>
        <ecNumber evidence="3">5.2.1.8</ecNumber>
    </recommendedName>
</protein>
<sequence>MVKWVEIEYSIYDQDNRLLEKTNEPVIIPLGYNILNKEIEEKLVNAEYGKEYSFLLKRPFGERDPSLIKIIPISEFYKRNINPIPNLVVNVDNMVGIIRSVNSGRVIVDFNHPYAGKDLLYVIKLNREVTDLKEKILGILSITYNISKNNIDVNIDENNKKISINIKDLNLSKEQKEIIKNFIPEIKDYNIE</sequence>
<reference evidence="8 10" key="1">
    <citation type="journal article" date="2015" name="Appl. Environ. Microbiol.">
        <title>Nanoarchaeota, Their Sulfolobales Host, and Nanoarchaeota Virus Distribution across Yellowstone National Park Hot Springs.</title>
        <authorList>
            <person name="Munson-McGee J.H."/>
            <person name="Field E.K."/>
            <person name="Bateson M."/>
            <person name="Rooney C."/>
            <person name="Stepanauskas R."/>
            <person name="Young M.J."/>
        </authorList>
    </citation>
    <scope>NUCLEOTIDE SEQUENCE [LARGE SCALE GENOMIC DNA]</scope>
    <source>
        <strain evidence="8">SCGC AB-777_F03</strain>
        <strain evidence="9">SCGC AB-777_O03</strain>
    </source>
</reference>
<evidence type="ECO:0000313" key="8">
    <source>
        <dbReference type="EMBL" id="PVU68766.1"/>
    </source>
</evidence>
<dbReference type="Proteomes" id="UP000245509">
    <property type="component" value="Unassembled WGS sequence"/>
</dbReference>
<feature type="domain" description="FKBP26 IF" evidence="6">
    <location>
        <begin position="69"/>
        <end position="114"/>
    </location>
</feature>
<keyword evidence="5" id="KW-0413">Isomerase</keyword>
<dbReference type="EMBL" id="QEFH01000006">
    <property type="protein sequence ID" value="PVU71402.1"/>
    <property type="molecule type" value="Genomic_DNA"/>
</dbReference>
<dbReference type="Pfam" id="PF22199">
    <property type="entry name" value="FKBP26_IF"/>
    <property type="match status" value="1"/>
</dbReference>